<dbReference type="InterPro" id="IPR000305">
    <property type="entry name" value="GIY-YIG_endonuc"/>
</dbReference>
<keyword evidence="4 8" id="KW-0378">Hydrolase</keyword>
<keyword evidence="7 8" id="KW-0539">Nucleus</keyword>
<evidence type="ECO:0000259" key="9">
    <source>
        <dbReference type="PROSITE" id="PS50164"/>
    </source>
</evidence>
<dbReference type="GO" id="GO:0033557">
    <property type="term" value="C:Slx1-Slx4 complex"/>
    <property type="evidence" value="ECO:0007669"/>
    <property type="project" value="UniProtKB-UniRule"/>
</dbReference>
<dbReference type="HAMAP" id="MF_03100">
    <property type="entry name" value="Endonuc_su_Slx1"/>
    <property type="match status" value="1"/>
</dbReference>
<dbReference type="Pfam" id="PF21202">
    <property type="entry name" value="SLX1_C"/>
    <property type="match status" value="1"/>
</dbReference>
<dbReference type="PANTHER" id="PTHR20208:SF10">
    <property type="entry name" value="STRUCTURE-SPECIFIC ENDONUCLEASE SUBUNIT SLX1"/>
    <property type="match status" value="1"/>
</dbReference>
<evidence type="ECO:0000256" key="8">
    <source>
        <dbReference type="HAMAP-Rule" id="MF_03100"/>
    </source>
</evidence>
<gene>
    <name evidence="10" type="primary">SLX1</name>
    <name evidence="10" type="ORF">LPJ53_001284</name>
</gene>
<dbReference type="OrthoDB" id="24645at2759"/>
<accession>A0A9W7Y5A6</accession>
<keyword evidence="6 8" id="KW-0234">DNA repair</keyword>
<evidence type="ECO:0000256" key="1">
    <source>
        <dbReference type="ARBA" id="ARBA00022722"/>
    </source>
</evidence>
<reference evidence="10" key="1">
    <citation type="submission" date="2022-07" db="EMBL/GenBank/DDBJ databases">
        <title>Phylogenomic reconstructions and comparative analyses of Kickxellomycotina fungi.</title>
        <authorList>
            <person name="Reynolds N.K."/>
            <person name="Stajich J.E."/>
            <person name="Barry K."/>
            <person name="Grigoriev I.V."/>
            <person name="Crous P."/>
            <person name="Smith M.E."/>
        </authorList>
    </citation>
    <scope>NUCLEOTIDE SEQUENCE</scope>
    <source>
        <strain evidence="10">NBRC 32514</strain>
    </source>
</reference>
<comment type="subcellular location">
    <subcellularLocation>
        <location evidence="8">Nucleus</location>
    </subcellularLocation>
</comment>
<dbReference type="InterPro" id="IPR027520">
    <property type="entry name" value="Slx1"/>
</dbReference>
<dbReference type="GO" id="GO:0008821">
    <property type="term" value="F:crossover junction DNA endonuclease activity"/>
    <property type="evidence" value="ECO:0007669"/>
    <property type="project" value="TreeGrafter"/>
</dbReference>
<keyword evidence="1 8" id="KW-0540">Nuclease</keyword>
<dbReference type="Pfam" id="PF01541">
    <property type="entry name" value="GIY-YIG"/>
    <property type="match status" value="1"/>
</dbReference>
<dbReference type="GO" id="GO:0017108">
    <property type="term" value="F:5'-flap endonuclease activity"/>
    <property type="evidence" value="ECO:0007669"/>
    <property type="project" value="InterPro"/>
</dbReference>
<evidence type="ECO:0000256" key="2">
    <source>
        <dbReference type="ARBA" id="ARBA00022759"/>
    </source>
</evidence>
<dbReference type="CDD" id="cd10455">
    <property type="entry name" value="GIY-YIG_SLX1"/>
    <property type="match status" value="1"/>
</dbReference>
<dbReference type="InterPro" id="IPR048749">
    <property type="entry name" value="SLX1_C"/>
</dbReference>
<dbReference type="InterPro" id="IPR013083">
    <property type="entry name" value="Znf_RING/FYVE/PHD"/>
</dbReference>
<dbReference type="Proteomes" id="UP001149813">
    <property type="component" value="Unassembled WGS sequence"/>
</dbReference>
<evidence type="ECO:0000313" key="10">
    <source>
        <dbReference type="EMBL" id="KAJ1724443.1"/>
    </source>
</evidence>
<protein>
    <submittedName>
        <fullName evidence="10">Slx4p interacting protein</fullName>
    </submittedName>
</protein>
<feature type="domain" description="GIY-YIG" evidence="9">
    <location>
        <begin position="10"/>
        <end position="92"/>
    </location>
</feature>
<dbReference type="PANTHER" id="PTHR20208">
    <property type="entry name" value="STRUCTURE-SPECIFIC ENDONUCLEASE SUBUNIT SLX1"/>
    <property type="match status" value="1"/>
</dbReference>
<comment type="caution">
    <text evidence="8">Lacks conserved residue(s) required for the propagation of feature annotation.</text>
</comment>
<evidence type="ECO:0000256" key="6">
    <source>
        <dbReference type="ARBA" id="ARBA00023204"/>
    </source>
</evidence>
<dbReference type="PROSITE" id="PS50164">
    <property type="entry name" value="GIY_YIG"/>
    <property type="match status" value="1"/>
</dbReference>
<dbReference type="SUPFAM" id="SSF82771">
    <property type="entry name" value="GIY-YIG endonuclease"/>
    <property type="match status" value="1"/>
</dbReference>
<keyword evidence="3 8" id="KW-0227">DNA damage</keyword>
<evidence type="ECO:0000256" key="7">
    <source>
        <dbReference type="ARBA" id="ARBA00023242"/>
    </source>
</evidence>
<dbReference type="Gene3D" id="3.40.1440.10">
    <property type="entry name" value="GIY-YIG endonuclease"/>
    <property type="match status" value="1"/>
</dbReference>
<evidence type="ECO:0000256" key="5">
    <source>
        <dbReference type="ARBA" id="ARBA00023172"/>
    </source>
</evidence>
<keyword evidence="11" id="KW-1185">Reference proteome</keyword>
<keyword evidence="5 8" id="KW-0233">DNA recombination</keyword>
<comment type="function">
    <text evidence="8">Catalytic subunit of the SLX1-SLX4 structure-specific endonuclease that resolves DNA secondary structures generated during DNA repair and recombination. Has endonuclease activity towards branched DNA substrates, introducing single-strand cuts in duplex DNA close to junctions with ss-DNA.</text>
</comment>
<dbReference type="AlphaFoldDB" id="A0A9W7Y5A6"/>
<sequence length="261" mass="28911">MDSSGIAPCVFYCCYLLRSLKPGTRDYVYVGSTPNPMRRLRQHNGEISAGAFTTRSRRPWEMLLIVHGFPSKASALQFEWAWQNPHLSRHSSVDSVPFDVSRVLYGPRQKQLATKLLALSVMLAAAPFCFWPLAIACPDPVLCDSVRAQAQRHRVPRHIAFENTDIARVFEQAPMQCMYLGPPAPGETCSICHVLLDEARPWGACTSCSASWHLYCLAKSTSSSSDGSSRPSPLLPTIASCSQCHADVLWGQVVRAYVQPE</sequence>
<evidence type="ECO:0000256" key="4">
    <source>
        <dbReference type="ARBA" id="ARBA00022801"/>
    </source>
</evidence>
<keyword evidence="2 8" id="KW-0255">Endonuclease</keyword>
<organism evidence="10 11">
    <name type="scientific">Coemansia erecta</name>
    <dbReference type="NCBI Taxonomy" id="147472"/>
    <lineage>
        <taxon>Eukaryota</taxon>
        <taxon>Fungi</taxon>
        <taxon>Fungi incertae sedis</taxon>
        <taxon>Zoopagomycota</taxon>
        <taxon>Kickxellomycotina</taxon>
        <taxon>Kickxellomycetes</taxon>
        <taxon>Kickxellales</taxon>
        <taxon>Kickxellaceae</taxon>
        <taxon>Coemansia</taxon>
    </lineage>
</organism>
<comment type="cofactor">
    <cofactor evidence="8">
        <name>a divalent metal cation</name>
        <dbReference type="ChEBI" id="CHEBI:60240"/>
    </cofactor>
</comment>
<proteinExistence type="inferred from homology"/>
<comment type="similarity">
    <text evidence="8">Belongs to the SLX1 family.</text>
</comment>
<comment type="caution">
    <text evidence="10">The sequence shown here is derived from an EMBL/GenBank/DDBJ whole genome shotgun (WGS) entry which is preliminary data.</text>
</comment>
<dbReference type="InterPro" id="IPR035901">
    <property type="entry name" value="GIY-YIG_endonuc_sf"/>
</dbReference>
<dbReference type="GO" id="GO:0000724">
    <property type="term" value="P:double-strand break repair via homologous recombination"/>
    <property type="evidence" value="ECO:0007669"/>
    <property type="project" value="TreeGrafter"/>
</dbReference>
<dbReference type="EMBL" id="JANBOJ010000031">
    <property type="protein sequence ID" value="KAJ1724443.1"/>
    <property type="molecule type" value="Genomic_DNA"/>
</dbReference>
<dbReference type="Gene3D" id="3.30.40.10">
    <property type="entry name" value="Zinc/RING finger domain, C3HC4 (zinc finger)"/>
    <property type="match status" value="1"/>
</dbReference>
<evidence type="ECO:0000256" key="3">
    <source>
        <dbReference type="ARBA" id="ARBA00022763"/>
    </source>
</evidence>
<comment type="subunit">
    <text evidence="8">Forms a heterodimer with SLX4.</text>
</comment>
<dbReference type="InterPro" id="IPR050381">
    <property type="entry name" value="SLX1_endonuclease"/>
</dbReference>
<evidence type="ECO:0000313" key="11">
    <source>
        <dbReference type="Proteomes" id="UP001149813"/>
    </source>
</evidence>
<name>A0A9W7Y5A6_9FUNG</name>